<dbReference type="Gene3D" id="2.90.10.30">
    <property type="match status" value="2"/>
</dbReference>
<evidence type="ECO:0000259" key="2">
    <source>
        <dbReference type="PROSITE" id="PS50927"/>
    </source>
</evidence>
<feature type="compositionally biased region" description="Pro residues" evidence="1">
    <location>
        <begin position="158"/>
        <end position="170"/>
    </location>
</feature>
<evidence type="ECO:0000256" key="1">
    <source>
        <dbReference type="SAM" id="MobiDB-lite"/>
    </source>
</evidence>
<organism evidence="3 4">
    <name type="scientific">Hyaloscypha variabilis (strain UAMH 11265 / GT02V1 / F)</name>
    <name type="common">Meliniomyces variabilis</name>
    <dbReference type="NCBI Taxonomy" id="1149755"/>
    <lineage>
        <taxon>Eukaryota</taxon>
        <taxon>Fungi</taxon>
        <taxon>Dikarya</taxon>
        <taxon>Ascomycota</taxon>
        <taxon>Pezizomycotina</taxon>
        <taxon>Leotiomycetes</taxon>
        <taxon>Helotiales</taxon>
        <taxon>Hyaloscyphaceae</taxon>
        <taxon>Hyaloscypha</taxon>
        <taxon>Hyaloscypha variabilis</taxon>
    </lineage>
</organism>
<dbReference type="PROSITE" id="PS50927">
    <property type="entry name" value="BULB_LECTIN"/>
    <property type="match status" value="3"/>
</dbReference>
<reference evidence="3 4" key="1">
    <citation type="submission" date="2016-04" db="EMBL/GenBank/DDBJ databases">
        <title>A degradative enzymes factory behind the ericoid mycorrhizal symbiosis.</title>
        <authorList>
            <consortium name="DOE Joint Genome Institute"/>
            <person name="Martino E."/>
            <person name="Morin E."/>
            <person name="Grelet G."/>
            <person name="Kuo A."/>
            <person name="Kohler A."/>
            <person name="Daghino S."/>
            <person name="Barry K."/>
            <person name="Choi C."/>
            <person name="Cichocki N."/>
            <person name="Clum A."/>
            <person name="Copeland A."/>
            <person name="Hainaut M."/>
            <person name="Haridas S."/>
            <person name="Labutti K."/>
            <person name="Lindquist E."/>
            <person name="Lipzen A."/>
            <person name="Khouja H.-R."/>
            <person name="Murat C."/>
            <person name="Ohm R."/>
            <person name="Olson A."/>
            <person name="Spatafora J."/>
            <person name="Veneault-Fourrey C."/>
            <person name="Henrissat B."/>
            <person name="Grigoriev I."/>
            <person name="Martin F."/>
            <person name="Perotto S."/>
        </authorList>
    </citation>
    <scope>NUCLEOTIDE SEQUENCE [LARGE SCALE GENOMIC DNA]</scope>
    <source>
        <strain evidence="3 4">F</strain>
    </source>
</reference>
<dbReference type="Gene3D" id="2.90.10.10">
    <property type="entry name" value="Bulb-type lectin domain"/>
    <property type="match status" value="3"/>
</dbReference>
<feature type="domain" description="Bulb-type lectin" evidence="2">
    <location>
        <begin position="610"/>
        <end position="744"/>
    </location>
</feature>
<dbReference type="InterPro" id="IPR036426">
    <property type="entry name" value="Bulb-type_lectin_dom_sf"/>
</dbReference>
<feature type="domain" description="Bulb-type lectin" evidence="2">
    <location>
        <begin position="14"/>
        <end position="125"/>
    </location>
</feature>
<dbReference type="EMBL" id="KZ613961">
    <property type="protein sequence ID" value="PMD31876.1"/>
    <property type="molecule type" value="Genomic_DNA"/>
</dbReference>
<keyword evidence="4" id="KW-1185">Reference proteome</keyword>
<dbReference type="SMART" id="SM00108">
    <property type="entry name" value="B_lectin"/>
    <property type="match status" value="2"/>
</dbReference>
<evidence type="ECO:0000313" key="3">
    <source>
        <dbReference type="EMBL" id="PMD31876.1"/>
    </source>
</evidence>
<dbReference type="OrthoDB" id="1884773at2759"/>
<feature type="region of interest" description="Disordered" evidence="1">
    <location>
        <begin position="292"/>
        <end position="316"/>
    </location>
</feature>
<name>A0A2J6R020_HYAVF</name>
<feature type="domain" description="Bulb-type lectin" evidence="2">
    <location>
        <begin position="488"/>
        <end position="602"/>
    </location>
</feature>
<dbReference type="Proteomes" id="UP000235786">
    <property type="component" value="Unassembled WGS sequence"/>
</dbReference>
<dbReference type="AlphaFoldDB" id="A0A2J6R020"/>
<proteinExistence type="predicted"/>
<dbReference type="SUPFAM" id="SSF51110">
    <property type="entry name" value="alpha-D-mannose-specific plant lectins"/>
    <property type="match status" value="3"/>
</dbReference>
<feature type="region of interest" description="Disordered" evidence="1">
    <location>
        <begin position="121"/>
        <end position="228"/>
    </location>
</feature>
<protein>
    <recommendedName>
        <fullName evidence="2">Bulb-type lectin domain-containing protein</fullName>
    </recommendedName>
</protein>
<sequence>MALDPPAQPNRPPRDRLLNNEVLRYDEALVSPDGKYKLTIQDNQNLILRDNENNKIWESNTWGRAAWYLRMKPDGNLVLCDPQDEEVWDSKTFRIGNETSMLIVKNQGTIVINSRGREIWTRPIPKNPAPPVVSPPKPAPNPSPAPANTSTPGTSQPPVVPLPKPEPSPSAVPATTTTAGASQPASGSTTTTATAGVSQPASGSTTTVASGTPQVTPASVANPSANPPAVAARPVLCVRGGQSLTVNERIYSPSGKVWASFQDDGNFVVRTVSEVLHKTDTNGKGIKTATLRTNGEFSMSDKDQKQQWSSGSSGKEARDTVLLVQDDGHAVILSGGTRVWRTPCRKQPGFDKDRLNAEEYLDIEQRIVSQNGFYYMALSKSGIFYLEETLGAQRTLWTNNTERIRGPEGKRIMMRGDDDLWVGEGESFSWSSTTRRRSDRNGNAALIVGDNAVGTVQIDGLIVWSSDPKKVPTSYHEAQQITPLATGRDRLRPGEYLPLNGTFWSKNEQFAGQMMDSNNFHIHRKGSGGVWECLWSTKTGNTMVSKACLDWTGRFVLYGIGSKPVFETPTANSRGEVELVLQNDGNLVLSRDGSPAWSSQVAFPASIQTVDRIKWGEWLSIDQSLTSQNGLYTLTLKDNANFGIKKKDGESMYTNSAKGQTGSRLLHFNRDSNDLEIYDSKGKPLGGFGGKILWSAAPGNNAARGIKPFQDAAFIIGDDGNAVLILSGKVLWESKNNGAPLPKS</sequence>
<evidence type="ECO:0000313" key="4">
    <source>
        <dbReference type="Proteomes" id="UP000235786"/>
    </source>
</evidence>
<gene>
    <name evidence="3" type="ORF">L207DRAFT_640664</name>
</gene>
<dbReference type="InterPro" id="IPR001480">
    <property type="entry name" value="Bulb-type_lectin_dom"/>
</dbReference>
<feature type="compositionally biased region" description="Pro residues" evidence="1">
    <location>
        <begin position="125"/>
        <end position="145"/>
    </location>
</feature>
<accession>A0A2J6R020</accession>
<feature type="compositionally biased region" description="Low complexity" evidence="1">
    <location>
        <begin position="171"/>
        <end position="228"/>
    </location>
</feature>